<protein>
    <submittedName>
        <fullName evidence="4">NTPase</fullName>
    </submittedName>
</protein>
<dbReference type="RefSeq" id="WP_070370868.1">
    <property type="nucleotide sequence ID" value="NZ_LKEU01000027.1"/>
</dbReference>
<evidence type="ECO:0000313" key="4">
    <source>
        <dbReference type="EMBL" id="OFV70967.1"/>
    </source>
</evidence>
<proteinExistence type="predicted"/>
<evidence type="ECO:0000256" key="1">
    <source>
        <dbReference type="ARBA" id="ARBA00022741"/>
    </source>
</evidence>
<dbReference type="SUPFAM" id="SSF52540">
    <property type="entry name" value="P-loop containing nucleoside triphosphate hydrolases"/>
    <property type="match status" value="1"/>
</dbReference>
<dbReference type="Pfam" id="PF03266">
    <property type="entry name" value="NTPase_1"/>
    <property type="match status" value="1"/>
</dbReference>
<dbReference type="Proteomes" id="UP000176244">
    <property type="component" value="Unassembled WGS sequence"/>
</dbReference>
<accession>A0A1F2PI13</accession>
<evidence type="ECO:0000256" key="2">
    <source>
        <dbReference type="ARBA" id="ARBA00022801"/>
    </source>
</evidence>
<keyword evidence="2" id="KW-0378">Hydrolase</keyword>
<sequence>MHIFLTGPIQVGKSTIIRRTLGQLNQTYGGFKTYFGPDRRFQDRLLYLNGAAEPKFFSTDHGIAIFKKDCLPQVDDARFNTDGVALIQRAKANATMIIMDECGNLERNALTFQREIINTLDGDKPVLGVIKCDSNGWTDTIRNHNKVTLITVTYENRNDLPAYLVNYYLQRGSFKDL</sequence>
<dbReference type="Gene3D" id="3.40.50.300">
    <property type="entry name" value="P-loop containing nucleotide triphosphate hydrolases"/>
    <property type="match status" value="1"/>
</dbReference>
<reference evidence="4 5" key="1">
    <citation type="submission" date="2015-09" db="EMBL/GenBank/DDBJ databases">
        <title>Genome sequence of Acetobacterium wieringae DSM 1911.</title>
        <authorList>
            <person name="Poehlein A."/>
            <person name="Bengelsdorf F.R."/>
            <person name="Schiel-Bengelsdorf B."/>
            <person name="Duerre P."/>
            <person name="Daniel R."/>
        </authorList>
    </citation>
    <scope>NUCLEOTIDE SEQUENCE [LARGE SCALE GENOMIC DNA]</scope>
    <source>
        <strain evidence="4 5">DSM 1911</strain>
    </source>
</reference>
<dbReference type="PANTHER" id="PTHR43146:SF1">
    <property type="entry name" value="CANCER-RELATED NUCLEOSIDE-TRIPHOSPHATASE"/>
    <property type="match status" value="1"/>
</dbReference>
<dbReference type="InterPro" id="IPR027417">
    <property type="entry name" value="P-loop_NTPase"/>
</dbReference>
<evidence type="ECO:0000313" key="5">
    <source>
        <dbReference type="Proteomes" id="UP000176244"/>
    </source>
</evidence>
<evidence type="ECO:0000256" key="3">
    <source>
        <dbReference type="ARBA" id="ARBA00022840"/>
    </source>
</evidence>
<dbReference type="GO" id="GO:0017111">
    <property type="term" value="F:ribonucleoside triphosphate phosphatase activity"/>
    <property type="evidence" value="ECO:0007669"/>
    <property type="project" value="InterPro"/>
</dbReference>
<dbReference type="EMBL" id="LKEU01000027">
    <property type="protein sequence ID" value="OFV70967.1"/>
    <property type="molecule type" value="Genomic_DNA"/>
</dbReference>
<keyword evidence="3" id="KW-0067">ATP-binding</keyword>
<comment type="caution">
    <text evidence="4">The sequence shown here is derived from an EMBL/GenBank/DDBJ whole genome shotgun (WGS) entry which is preliminary data.</text>
</comment>
<dbReference type="STRING" id="52694.ACWI_15530"/>
<organism evidence="4 5">
    <name type="scientific">Acetobacterium wieringae</name>
    <dbReference type="NCBI Taxonomy" id="52694"/>
    <lineage>
        <taxon>Bacteria</taxon>
        <taxon>Bacillati</taxon>
        <taxon>Bacillota</taxon>
        <taxon>Clostridia</taxon>
        <taxon>Eubacteriales</taxon>
        <taxon>Eubacteriaceae</taxon>
        <taxon>Acetobacterium</taxon>
    </lineage>
</organism>
<dbReference type="InterPro" id="IPR004948">
    <property type="entry name" value="Nuc-triphosphatase_THEP1"/>
</dbReference>
<keyword evidence="1" id="KW-0547">Nucleotide-binding</keyword>
<name>A0A1F2PI13_9FIRM</name>
<dbReference type="AlphaFoldDB" id="A0A1F2PI13"/>
<dbReference type="PANTHER" id="PTHR43146">
    <property type="entry name" value="CANCER-RELATED NUCLEOSIDE-TRIPHOSPHATASE"/>
    <property type="match status" value="1"/>
</dbReference>
<dbReference type="GO" id="GO:0005524">
    <property type="term" value="F:ATP binding"/>
    <property type="evidence" value="ECO:0007669"/>
    <property type="project" value="UniProtKB-KW"/>
</dbReference>
<gene>
    <name evidence="4" type="ORF">ACWI_15530</name>
</gene>
<dbReference type="OrthoDB" id="9786803at2"/>